<organism evidence="1 2">
    <name type="scientific">Blumeria graminis f. sp. triticale</name>
    <dbReference type="NCBI Taxonomy" id="1689686"/>
    <lineage>
        <taxon>Eukaryota</taxon>
        <taxon>Fungi</taxon>
        <taxon>Dikarya</taxon>
        <taxon>Ascomycota</taxon>
        <taxon>Pezizomycotina</taxon>
        <taxon>Leotiomycetes</taxon>
        <taxon>Erysiphales</taxon>
        <taxon>Erysiphaceae</taxon>
        <taxon>Blumeria</taxon>
    </lineage>
</organism>
<evidence type="ECO:0000313" key="2">
    <source>
        <dbReference type="Proteomes" id="UP000683417"/>
    </source>
</evidence>
<feature type="non-terminal residue" evidence="1">
    <location>
        <position position="1"/>
    </location>
</feature>
<comment type="caution">
    <text evidence="1">The sequence shown here is derived from an EMBL/GenBank/DDBJ whole genome shotgun (WGS) entry which is preliminary data.</text>
</comment>
<protein>
    <submittedName>
        <fullName evidence="1">BgTH12-02286</fullName>
    </submittedName>
</protein>
<accession>A0A9W4GEU1</accession>
<dbReference type="EMBL" id="CAJHIT010000005">
    <property type="protein sequence ID" value="CAD6502043.1"/>
    <property type="molecule type" value="Genomic_DNA"/>
</dbReference>
<dbReference type="AlphaFoldDB" id="A0A9W4GEU1"/>
<name>A0A9W4GEU1_BLUGR</name>
<reference evidence="1" key="1">
    <citation type="submission" date="2020-10" db="EMBL/GenBank/DDBJ databases">
        <authorList>
            <person name="Muller C M."/>
        </authorList>
    </citation>
    <scope>NUCLEOTIDE SEQUENCE</scope>
    <source>
        <strain evidence="1">THUN-12</strain>
    </source>
</reference>
<dbReference type="Proteomes" id="UP000683417">
    <property type="component" value="Unassembled WGS sequence"/>
</dbReference>
<evidence type="ECO:0000313" key="1">
    <source>
        <dbReference type="EMBL" id="CAD6502043.1"/>
    </source>
</evidence>
<proteinExistence type="predicted"/>
<sequence>ELCICYNLDFGSTHGRDGLGELIFILWSTRKSECQRVSRAVTQAWYTYVSKPDYCTWHLCCSILFYTERLETNCRKIIHERQEVTHNVDQEYQVDHAAQYACALSIAREKSLDSPAKPMSGVLGSDCTLEHLINLAFTGMIGVQGKYACFAPQIRDQFIIIDADTPIQLEQFLPGGKLLKWNKLSSEIQGIAWFRGNLHLFKKKGANHDSNQWWIPTTLIGHENANGKALTEFILRNLPAINEFTKSMNDFHYLTLELEKSDQNSGIIQADRHYSFLKFSISPKEYINNYYHSHTRRLKTTHPDNHTSGSYFRGKLNNLPDYAKQYISRWKLNRESKDKENYSFGPGIIRSSDILSESWKFEWMTKRSLEILPQSEPDVAAERFAEFRGKGALCG</sequence>
<gene>
    <name evidence="1" type="ORF">BGTH12_LOCUS3401</name>
</gene>